<proteinExistence type="predicted"/>
<accession>A0A1S3DCP2</accession>
<sequence>MVLDTRTLSICKKDLVLETGVPQLLPLFPGDCKVSESSSTDVINETLVLQNLLLSSNKSKPPFVTEVVKIGDEIIPKKNKTSSGNSIDISLSVDPELNGIGVGVTDYFKSPWDPVVDLSNNGNSLDSTDKDNIENSGRGFLSLENESPSPNVSRSFRESGSKNWNVNHDSKNTSDKSEIQEDHKGAPIETPLPTMAMDAGDSATYVPDISITMNYSSLEQYWSTSVKPVTENKSGPYEFVTDKPTPTSITTTLKETVKANTTTPQPEIKEPVLKPKTARSRSISRV</sequence>
<dbReference type="PaxDb" id="121845-A0A1S3DCP2"/>
<dbReference type="GeneID" id="103515931"/>
<evidence type="ECO:0000313" key="2">
    <source>
        <dbReference type="Proteomes" id="UP000079169"/>
    </source>
</evidence>
<feature type="compositionally biased region" description="Basic and acidic residues" evidence="1">
    <location>
        <begin position="168"/>
        <end position="186"/>
    </location>
</feature>
<evidence type="ECO:0000256" key="1">
    <source>
        <dbReference type="SAM" id="MobiDB-lite"/>
    </source>
</evidence>
<feature type="compositionally biased region" description="Polar residues" evidence="1">
    <location>
        <begin position="144"/>
        <end position="154"/>
    </location>
</feature>
<name>A0A1S3DCP2_DIACI</name>
<dbReference type="AlphaFoldDB" id="A0A1S3DCP2"/>
<feature type="region of interest" description="Disordered" evidence="1">
    <location>
        <begin position="119"/>
        <end position="193"/>
    </location>
</feature>
<protein>
    <submittedName>
        <fullName evidence="3">Uncharacterized protein LOC103515931</fullName>
    </submittedName>
</protein>
<feature type="region of interest" description="Disordered" evidence="1">
    <location>
        <begin position="258"/>
        <end position="286"/>
    </location>
</feature>
<feature type="compositionally biased region" description="Basic residues" evidence="1">
    <location>
        <begin position="276"/>
        <end position="286"/>
    </location>
</feature>
<keyword evidence="2" id="KW-1185">Reference proteome</keyword>
<reference evidence="3" key="1">
    <citation type="submission" date="2025-08" db="UniProtKB">
        <authorList>
            <consortium name="RefSeq"/>
        </authorList>
    </citation>
    <scope>IDENTIFICATION</scope>
</reference>
<dbReference type="RefSeq" id="XP_008479098.1">
    <property type="nucleotide sequence ID" value="XM_008480876.1"/>
</dbReference>
<organism evidence="2 3">
    <name type="scientific">Diaphorina citri</name>
    <name type="common">Asian citrus psyllid</name>
    <dbReference type="NCBI Taxonomy" id="121845"/>
    <lineage>
        <taxon>Eukaryota</taxon>
        <taxon>Metazoa</taxon>
        <taxon>Ecdysozoa</taxon>
        <taxon>Arthropoda</taxon>
        <taxon>Hexapoda</taxon>
        <taxon>Insecta</taxon>
        <taxon>Pterygota</taxon>
        <taxon>Neoptera</taxon>
        <taxon>Paraneoptera</taxon>
        <taxon>Hemiptera</taxon>
        <taxon>Sternorrhyncha</taxon>
        <taxon>Psylloidea</taxon>
        <taxon>Psyllidae</taxon>
        <taxon>Diaphorininae</taxon>
        <taxon>Diaphorina</taxon>
    </lineage>
</organism>
<dbReference type="KEGG" id="dci:103515931"/>
<evidence type="ECO:0000313" key="3">
    <source>
        <dbReference type="RefSeq" id="XP_008479098.1"/>
    </source>
</evidence>
<dbReference type="Proteomes" id="UP000079169">
    <property type="component" value="Unplaced"/>
</dbReference>
<gene>
    <name evidence="3" type="primary">LOC103515931</name>
</gene>